<keyword evidence="2 7" id="KW-0812">Transmembrane</keyword>
<dbReference type="GO" id="GO:0017004">
    <property type="term" value="P:cytochrome complex assembly"/>
    <property type="evidence" value="ECO:0007669"/>
    <property type="project" value="UniProtKB-KW"/>
</dbReference>
<keyword evidence="12" id="KW-1185">Reference proteome</keyword>
<keyword evidence="5 7" id="KW-0472">Membrane</keyword>
<dbReference type="Pfam" id="PF02683">
    <property type="entry name" value="DsbD_TM"/>
    <property type="match status" value="1"/>
</dbReference>
<feature type="chain" id="PRO_5037310831" evidence="8">
    <location>
        <begin position="21"/>
        <end position="834"/>
    </location>
</feature>
<dbReference type="Gene3D" id="2.60.40.1250">
    <property type="entry name" value="Thiol:disulfide interchange protein DsbD, N-terminal domain"/>
    <property type="match status" value="2"/>
</dbReference>
<evidence type="ECO:0000313" key="12">
    <source>
        <dbReference type="Proteomes" id="UP001060919"/>
    </source>
</evidence>
<dbReference type="SUPFAM" id="SSF52833">
    <property type="entry name" value="Thioredoxin-like"/>
    <property type="match status" value="1"/>
</dbReference>
<evidence type="ECO:0000256" key="6">
    <source>
        <dbReference type="SAM" id="MobiDB-lite"/>
    </source>
</evidence>
<dbReference type="EMBL" id="AP026867">
    <property type="protein sequence ID" value="BDS13953.1"/>
    <property type="molecule type" value="Genomic_DNA"/>
</dbReference>
<dbReference type="InterPro" id="IPR003834">
    <property type="entry name" value="Cyt_c_assmbl_TM_dom"/>
</dbReference>
<dbReference type="GO" id="GO:0016020">
    <property type="term" value="C:membrane"/>
    <property type="evidence" value="ECO:0007669"/>
    <property type="project" value="UniProtKB-SubCell"/>
</dbReference>
<evidence type="ECO:0000256" key="2">
    <source>
        <dbReference type="ARBA" id="ARBA00022692"/>
    </source>
</evidence>
<feature type="domain" description="Thiol:disulfide interchange protein DsbD N-terminal" evidence="10">
    <location>
        <begin position="199"/>
        <end position="317"/>
    </location>
</feature>
<dbReference type="GO" id="GO:0045454">
    <property type="term" value="P:cell redox homeostasis"/>
    <property type="evidence" value="ECO:0007669"/>
    <property type="project" value="TreeGrafter"/>
</dbReference>
<sequence length="834" mass="92415">MRIILSTLLLLSLVSFNLLGQDSPVKYTWEAKALGENEYELVFKAKIQDGWYTYSQYLESEDGPIATSINFESNNETKVGKATEKTSKPAYKVSGFDEMFDMNITKYKKNLEIKQKIKVTDPNKKVSGYLEYMTCDDTKCMPPTAVEFEFVPSSIEGAATTDKAEVVPTETPVEQPTETPSDHPAPTVDPNKPVNWVIKFNKISEDEVDLIATATIGEGWYVYSQTLESEDGPIPTTINFEGEAVVEEVSNVESTSVPENKLKMMDEVFDMELTKFKHDLTITQRIKVKDPKTPIIGYLNYMTCDATKCMPPTDVEFNFSFKGGDIPVGESFNPYSEDGVYTPANPTLIETNLNPIGNCNGNGVINKTANVASMGWLTIFLLGFAGGFVALLTPCVFPMIPMTVSLFSKGKKKSKAESIKNALLFGASIIVIYVSLGLVITGVFGADALNQLSTHWLMNLTFFLLFTVFAVSFFGYFEITLPSSWANKADQASMKGGFLGTFFGAFSICLVSFSCTGPIIGTLLVEAVKEGFLAPAIGMLGFSIALALPFALFAAFPSWLQSLPNSGSWMTTMKVILGFIELALGLKFLSTADLTQHWGIMPYELFIGLWGIIFGAMAIYLFGLIRFPHDNPNAKISNPRKGLGVLASLLTVYIFSGFMTNAKGTFVTPSLLSGLAPAVCYSYVKPCDCPATLDECFHDYYEALAYAKKVNKPLLVDFTGYGCVNCRKMEDNVWTKKKVNDIIRNEYVLVSLYVDDREKLDKTLVTPNGKKIRNVGNKWAEFQEVNFVTQSQPYYVLVNTKEEVLNTPVGYTPDEKEYIDFLNCGVKQFKESMK</sequence>
<dbReference type="InterPro" id="IPR036249">
    <property type="entry name" value="Thioredoxin-like_sf"/>
</dbReference>
<feature type="transmembrane region" description="Helical" evidence="7">
    <location>
        <begin position="374"/>
        <end position="400"/>
    </location>
</feature>
<feature type="transmembrane region" description="Helical" evidence="7">
    <location>
        <begin position="532"/>
        <end position="556"/>
    </location>
</feature>
<evidence type="ECO:0000313" key="11">
    <source>
        <dbReference type="EMBL" id="BDS13953.1"/>
    </source>
</evidence>
<dbReference type="Pfam" id="PF13899">
    <property type="entry name" value="Thioredoxin_7"/>
    <property type="match status" value="1"/>
</dbReference>
<keyword evidence="8" id="KW-0732">Signal</keyword>
<dbReference type="InterPro" id="IPR028250">
    <property type="entry name" value="DsbDN"/>
</dbReference>
<feature type="compositionally biased region" description="Low complexity" evidence="6">
    <location>
        <begin position="166"/>
        <end position="179"/>
    </location>
</feature>
<evidence type="ECO:0000256" key="1">
    <source>
        <dbReference type="ARBA" id="ARBA00004141"/>
    </source>
</evidence>
<evidence type="ECO:0000259" key="10">
    <source>
        <dbReference type="Pfam" id="PF11412"/>
    </source>
</evidence>
<keyword evidence="3" id="KW-0201">Cytochrome c-type biogenesis</keyword>
<dbReference type="PANTHER" id="PTHR32234">
    <property type="entry name" value="THIOL:DISULFIDE INTERCHANGE PROTEIN DSBD"/>
    <property type="match status" value="1"/>
</dbReference>
<evidence type="ECO:0000256" key="7">
    <source>
        <dbReference type="SAM" id="Phobius"/>
    </source>
</evidence>
<comment type="subcellular location">
    <subcellularLocation>
        <location evidence="1">Membrane</location>
        <topology evidence="1">Multi-pass membrane protein</topology>
    </subcellularLocation>
</comment>
<dbReference type="AlphaFoldDB" id="A0A915YJF7"/>
<dbReference type="Pfam" id="PF11412">
    <property type="entry name" value="DsbD_N"/>
    <property type="match status" value="2"/>
</dbReference>
<feature type="transmembrane region" description="Helical" evidence="7">
    <location>
        <begin position="498"/>
        <end position="520"/>
    </location>
</feature>
<keyword evidence="4 7" id="KW-1133">Transmembrane helix</keyword>
<dbReference type="PANTHER" id="PTHR32234:SF0">
    <property type="entry name" value="THIOL:DISULFIDE INTERCHANGE PROTEIN DSBD"/>
    <property type="match status" value="1"/>
</dbReference>
<organism evidence="11 12">
    <name type="scientific">Aureispira anguillae</name>
    <dbReference type="NCBI Taxonomy" id="2864201"/>
    <lineage>
        <taxon>Bacteria</taxon>
        <taxon>Pseudomonadati</taxon>
        <taxon>Bacteroidota</taxon>
        <taxon>Saprospiria</taxon>
        <taxon>Saprospirales</taxon>
        <taxon>Saprospiraceae</taxon>
        <taxon>Aureispira</taxon>
    </lineage>
</organism>
<reference evidence="11" key="1">
    <citation type="submission" date="2022-09" db="EMBL/GenBank/DDBJ databases">
        <title>Aureispira anguillicida sp. nov., isolated from Leptocephalus of Japanese eel Anguilla japonica.</title>
        <authorList>
            <person name="Yuasa K."/>
            <person name="Mekata T."/>
            <person name="Ikunari K."/>
        </authorList>
    </citation>
    <scope>NUCLEOTIDE SEQUENCE</scope>
    <source>
        <strain evidence="11">EL160426</strain>
    </source>
</reference>
<dbReference type="InterPro" id="IPR036929">
    <property type="entry name" value="DsbDN_sf"/>
</dbReference>
<name>A0A915YJF7_9BACT</name>
<evidence type="ECO:0000256" key="3">
    <source>
        <dbReference type="ARBA" id="ARBA00022748"/>
    </source>
</evidence>
<protein>
    <submittedName>
        <fullName evidence="11">Thioredoxin family protein</fullName>
    </submittedName>
</protein>
<feature type="signal peptide" evidence="8">
    <location>
        <begin position="1"/>
        <end position="20"/>
    </location>
</feature>
<dbReference type="GO" id="GO:0015035">
    <property type="term" value="F:protein-disulfide reductase activity"/>
    <property type="evidence" value="ECO:0007669"/>
    <property type="project" value="TreeGrafter"/>
</dbReference>
<evidence type="ECO:0000259" key="9">
    <source>
        <dbReference type="Pfam" id="PF02683"/>
    </source>
</evidence>
<dbReference type="KEGG" id="aup:AsAng_0047160"/>
<proteinExistence type="predicted"/>
<feature type="transmembrane region" description="Helical" evidence="7">
    <location>
        <begin position="643"/>
        <end position="660"/>
    </location>
</feature>
<accession>A0A915YJF7</accession>
<evidence type="ECO:0000256" key="5">
    <source>
        <dbReference type="ARBA" id="ARBA00023136"/>
    </source>
</evidence>
<dbReference type="RefSeq" id="WP_264789196.1">
    <property type="nucleotide sequence ID" value="NZ_AP026867.1"/>
</dbReference>
<dbReference type="Proteomes" id="UP001060919">
    <property type="component" value="Chromosome"/>
</dbReference>
<feature type="domain" description="Thiol:disulfide interchange protein DsbD N-terminal" evidence="10">
    <location>
        <begin position="35"/>
        <end position="150"/>
    </location>
</feature>
<feature type="domain" description="Cytochrome C biogenesis protein transmembrane" evidence="9">
    <location>
        <begin position="379"/>
        <end position="589"/>
    </location>
</feature>
<gene>
    <name evidence="11" type="ORF">AsAng_0047160</name>
</gene>
<evidence type="ECO:0000256" key="8">
    <source>
        <dbReference type="SAM" id="SignalP"/>
    </source>
</evidence>
<feature type="transmembrane region" description="Helical" evidence="7">
    <location>
        <begin position="568"/>
        <end position="588"/>
    </location>
</feature>
<feature type="region of interest" description="Disordered" evidence="6">
    <location>
        <begin position="162"/>
        <end position="190"/>
    </location>
</feature>
<feature type="transmembrane region" description="Helical" evidence="7">
    <location>
        <begin position="600"/>
        <end position="622"/>
    </location>
</feature>
<feature type="transmembrane region" description="Helical" evidence="7">
    <location>
        <begin position="456"/>
        <end position="477"/>
    </location>
</feature>
<evidence type="ECO:0000256" key="4">
    <source>
        <dbReference type="ARBA" id="ARBA00022989"/>
    </source>
</evidence>
<dbReference type="Gene3D" id="3.40.30.10">
    <property type="entry name" value="Glutaredoxin"/>
    <property type="match status" value="1"/>
</dbReference>
<feature type="transmembrane region" description="Helical" evidence="7">
    <location>
        <begin position="421"/>
        <end position="444"/>
    </location>
</feature>